<dbReference type="Proteomes" id="UP000244893">
    <property type="component" value="Unassembled WGS sequence"/>
</dbReference>
<evidence type="ECO:0000313" key="1">
    <source>
        <dbReference type="EMBL" id="PVZ94015.1"/>
    </source>
</evidence>
<dbReference type="EMBL" id="QEOP01000002">
    <property type="protein sequence ID" value="PVZ94015.1"/>
    <property type="molecule type" value="Genomic_DNA"/>
</dbReference>
<protein>
    <submittedName>
        <fullName evidence="1">Uncharacterized protein</fullName>
    </submittedName>
</protein>
<sequence length="97" mass="10505">MIQLGTRWPFGGEPPENLGIAFADAVREVEAEVRTVGVAAGAPDDGTWTLTWLERRPTASLDVETVTEDTYAVTADTRGTVTVLRTNPTQADDDDAW</sequence>
<gene>
    <name evidence="1" type="ORF">DDQ50_09670</name>
</gene>
<reference evidence="1 2" key="1">
    <citation type="submission" date="2018-05" db="EMBL/GenBank/DDBJ databases">
        <title>Amnibacterium sp. M8JJ-5, whole genome shotgun sequence.</title>
        <authorList>
            <person name="Tuo L."/>
        </authorList>
    </citation>
    <scope>NUCLEOTIDE SEQUENCE [LARGE SCALE GENOMIC DNA]</scope>
    <source>
        <strain evidence="1 2">M8JJ-5</strain>
    </source>
</reference>
<accession>A0A2V1HNE3</accession>
<keyword evidence="2" id="KW-1185">Reference proteome</keyword>
<dbReference type="AlphaFoldDB" id="A0A2V1HNE3"/>
<comment type="caution">
    <text evidence="1">The sequence shown here is derived from an EMBL/GenBank/DDBJ whole genome shotgun (WGS) entry which is preliminary data.</text>
</comment>
<organism evidence="1 2">
    <name type="scientific">Amnibacterium flavum</name>
    <dbReference type="NCBI Taxonomy" id="2173173"/>
    <lineage>
        <taxon>Bacteria</taxon>
        <taxon>Bacillati</taxon>
        <taxon>Actinomycetota</taxon>
        <taxon>Actinomycetes</taxon>
        <taxon>Micrococcales</taxon>
        <taxon>Microbacteriaceae</taxon>
        <taxon>Amnibacterium</taxon>
    </lineage>
</organism>
<name>A0A2V1HNE3_9MICO</name>
<dbReference type="RefSeq" id="WP_116756529.1">
    <property type="nucleotide sequence ID" value="NZ_JBHUEX010000001.1"/>
</dbReference>
<proteinExistence type="predicted"/>
<evidence type="ECO:0000313" key="2">
    <source>
        <dbReference type="Proteomes" id="UP000244893"/>
    </source>
</evidence>
<dbReference type="OrthoDB" id="5007400at2"/>